<dbReference type="CDD" id="cd05233">
    <property type="entry name" value="SDR_c"/>
    <property type="match status" value="1"/>
</dbReference>
<feature type="domain" description="Ketoreductase" evidence="2">
    <location>
        <begin position="14"/>
        <end position="193"/>
    </location>
</feature>
<dbReference type="InterPro" id="IPR020904">
    <property type="entry name" value="Sc_DH/Rdtase_CS"/>
</dbReference>
<dbReference type="InterPro" id="IPR057326">
    <property type="entry name" value="KR_dom"/>
</dbReference>
<name>A0ABN1N7G4_9PSEU</name>
<protein>
    <submittedName>
        <fullName evidence="3">3-oxoacyl-ACP reductase FabG</fullName>
    </submittedName>
</protein>
<dbReference type="InterPro" id="IPR002347">
    <property type="entry name" value="SDR_fam"/>
</dbReference>
<evidence type="ECO:0000259" key="2">
    <source>
        <dbReference type="SMART" id="SM00822"/>
    </source>
</evidence>
<dbReference type="Pfam" id="PF13561">
    <property type="entry name" value="adh_short_C2"/>
    <property type="match status" value="1"/>
</dbReference>
<dbReference type="PANTHER" id="PTHR42760">
    <property type="entry name" value="SHORT-CHAIN DEHYDROGENASES/REDUCTASES FAMILY MEMBER"/>
    <property type="match status" value="1"/>
</dbReference>
<dbReference type="PRINTS" id="PR00081">
    <property type="entry name" value="GDHRDH"/>
</dbReference>
<dbReference type="EMBL" id="BAAAHP010000166">
    <property type="protein sequence ID" value="GAA0896188.1"/>
    <property type="molecule type" value="Genomic_DNA"/>
</dbReference>
<dbReference type="SMART" id="SM00822">
    <property type="entry name" value="PKS_KR"/>
    <property type="match status" value="1"/>
</dbReference>
<dbReference type="PROSITE" id="PS00061">
    <property type="entry name" value="ADH_SHORT"/>
    <property type="match status" value="1"/>
</dbReference>
<organism evidence="3 4">
    <name type="scientific">Pseudonocardia zijingensis</name>
    <dbReference type="NCBI Taxonomy" id="153376"/>
    <lineage>
        <taxon>Bacteria</taxon>
        <taxon>Bacillati</taxon>
        <taxon>Actinomycetota</taxon>
        <taxon>Actinomycetes</taxon>
        <taxon>Pseudonocardiales</taxon>
        <taxon>Pseudonocardiaceae</taxon>
        <taxon>Pseudonocardia</taxon>
    </lineage>
</organism>
<dbReference type="InterPro" id="IPR036291">
    <property type="entry name" value="NAD(P)-bd_dom_sf"/>
</dbReference>
<dbReference type="Gene3D" id="3.40.50.720">
    <property type="entry name" value="NAD(P)-binding Rossmann-like Domain"/>
    <property type="match status" value="1"/>
</dbReference>
<gene>
    <name evidence="3" type="ORF">GCM10009559_54240</name>
</gene>
<accession>A0ABN1N7G4</accession>
<keyword evidence="4" id="KW-1185">Reference proteome</keyword>
<evidence type="ECO:0000313" key="3">
    <source>
        <dbReference type="EMBL" id="GAA0896188.1"/>
    </source>
</evidence>
<comment type="caution">
    <text evidence="3">The sequence shown here is derived from an EMBL/GenBank/DDBJ whole genome shotgun (WGS) entry which is preliminary data.</text>
</comment>
<dbReference type="RefSeq" id="WP_343944427.1">
    <property type="nucleotide sequence ID" value="NZ_BAAAHP010000166.1"/>
</dbReference>
<dbReference type="Proteomes" id="UP001499967">
    <property type="component" value="Unassembled WGS sequence"/>
</dbReference>
<dbReference type="SUPFAM" id="SSF51735">
    <property type="entry name" value="NAD(P)-binding Rossmann-fold domains"/>
    <property type="match status" value="1"/>
</dbReference>
<comment type="similarity">
    <text evidence="1">Belongs to the short-chain dehydrogenases/reductases (SDR) family.</text>
</comment>
<dbReference type="NCBIfam" id="NF005559">
    <property type="entry name" value="PRK07231.1"/>
    <property type="match status" value="1"/>
</dbReference>
<proteinExistence type="inferred from homology"/>
<evidence type="ECO:0000313" key="4">
    <source>
        <dbReference type="Proteomes" id="UP001499967"/>
    </source>
</evidence>
<dbReference type="PRINTS" id="PR00080">
    <property type="entry name" value="SDRFAMILY"/>
</dbReference>
<reference evidence="3 4" key="1">
    <citation type="journal article" date="2019" name="Int. J. Syst. Evol. Microbiol.">
        <title>The Global Catalogue of Microorganisms (GCM) 10K type strain sequencing project: providing services to taxonomists for standard genome sequencing and annotation.</title>
        <authorList>
            <consortium name="The Broad Institute Genomics Platform"/>
            <consortium name="The Broad Institute Genome Sequencing Center for Infectious Disease"/>
            <person name="Wu L."/>
            <person name="Ma J."/>
        </authorList>
    </citation>
    <scope>NUCLEOTIDE SEQUENCE [LARGE SCALE GENOMIC DNA]</scope>
    <source>
        <strain evidence="3 4">JCM 11117</strain>
    </source>
</reference>
<evidence type="ECO:0000256" key="1">
    <source>
        <dbReference type="ARBA" id="ARBA00006484"/>
    </source>
</evidence>
<sequence>MAQAMRDTAGFAARTVIVTGAAGGIGSATALRFAGAGARLVLADLAVDALEPMVAAVEERGAKAVAVGADVSRPADCERLVDAAVTAFGSLDVLVNNAGVAVLTELATTTDADWQRMVETNLSGCFHMMRAALRAMADHRDGRIVNLASSAGVRGISLRGAYGATKGGVVQLTRAAAVEVGHRGITVNAVAPGPVETPLVRSHSPQTRAAWHRLMVIKRYADQSEIAAAITFLASAEAGFITGQVLNVDGGFTAGAEL</sequence>
<dbReference type="PANTHER" id="PTHR42760:SF123">
    <property type="entry name" value="OXIDOREDUCTASE"/>
    <property type="match status" value="1"/>
</dbReference>